<comment type="caution">
    <text evidence="1">The sequence shown here is derived from an EMBL/GenBank/DDBJ whole genome shotgun (WGS) entry which is preliminary data.</text>
</comment>
<protein>
    <submittedName>
        <fullName evidence="1">Uncharacterized protein</fullName>
    </submittedName>
</protein>
<accession>A0ACB9BT21</accession>
<evidence type="ECO:0000313" key="1">
    <source>
        <dbReference type="EMBL" id="KAI3725144.1"/>
    </source>
</evidence>
<keyword evidence="2" id="KW-1185">Reference proteome</keyword>
<dbReference type="Proteomes" id="UP001056120">
    <property type="component" value="Linkage Group LG22"/>
</dbReference>
<dbReference type="EMBL" id="CM042039">
    <property type="protein sequence ID" value="KAI3725144.1"/>
    <property type="molecule type" value="Genomic_DNA"/>
</dbReference>
<organism evidence="1 2">
    <name type="scientific">Smallanthus sonchifolius</name>
    <dbReference type="NCBI Taxonomy" id="185202"/>
    <lineage>
        <taxon>Eukaryota</taxon>
        <taxon>Viridiplantae</taxon>
        <taxon>Streptophyta</taxon>
        <taxon>Embryophyta</taxon>
        <taxon>Tracheophyta</taxon>
        <taxon>Spermatophyta</taxon>
        <taxon>Magnoliopsida</taxon>
        <taxon>eudicotyledons</taxon>
        <taxon>Gunneridae</taxon>
        <taxon>Pentapetalae</taxon>
        <taxon>asterids</taxon>
        <taxon>campanulids</taxon>
        <taxon>Asterales</taxon>
        <taxon>Asteraceae</taxon>
        <taxon>Asteroideae</taxon>
        <taxon>Heliantheae alliance</taxon>
        <taxon>Millerieae</taxon>
        <taxon>Smallanthus</taxon>
    </lineage>
</organism>
<gene>
    <name evidence="1" type="ORF">L1987_64920</name>
</gene>
<proteinExistence type="predicted"/>
<sequence length="99" mass="10767">MRNGIKALKNGDGGNQWRFSTVNVVAAASVKKILVEKKKKVDELELGQGNWNSSPGSKLLLKLNYDDVLIAWSDKRSPLPSEVSGSETPCSDIHVSAPF</sequence>
<reference evidence="2" key="1">
    <citation type="journal article" date="2022" name="Mol. Ecol. Resour.">
        <title>The genomes of chicory, endive, great burdock and yacon provide insights into Asteraceae palaeo-polyploidization history and plant inulin production.</title>
        <authorList>
            <person name="Fan W."/>
            <person name="Wang S."/>
            <person name="Wang H."/>
            <person name="Wang A."/>
            <person name="Jiang F."/>
            <person name="Liu H."/>
            <person name="Zhao H."/>
            <person name="Xu D."/>
            <person name="Zhang Y."/>
        </authorList>
    </citation>
    <scope>NUCLEOTIDE SEQUENCE [LARGE SCALE GENOMIC DNA]</scope>
    <source>
        <strain evidence="2">cv. Yunnan</strain>
    </source>
</reference>
<name>A0ACB9BT21_9ASTR</name>
<evidence type="ECO:0000313" key="2">
    <source>
        <dbReference type="Proteomes" id="UP001056120"/>
    </source>
</evidence>
<reference evidence="1 2" key="2">
    <citation type="journal article" date="2022" name="Mol. Ecol. Resour.">
        <title>The genomes of chicory, endive, great burdock and yacon provide insights into Asteraceae paleo-polyploidization history and plant inulin production.</title>
        <authorList>
            <person name="Fan W."/>
            <person name="Wang S."/>
            <person name="Wang H."/>
            <person name="Wang A."/>
            <person name="Jiang F."/>
            <person name="Liu H."/>
            <person name="Zhao H."/>
            <person name="Xu D."/>
            <person name="Zhang Y."/>
        </authorList>
    </citation>
    <scope>NUCLEOTIDE SEQUENCE [LARGE SCALE GENOMIC DNA]</scope>
    <source>
        <strain evidence="2">cv. Yunnan</strain>
        <tissue evidence="1">Leaves</tissue>
    </source>
</reference>